<evidence type="ECO:0000313" key="3">
    <source>
        <dbReference type="Proteomes" id="UP000238071"/>
    </source>
</evidence>
<sequence>MLKKEITDSLITLMPLAAFIMLALYLLIQDASLVGPL</sequence>
<proteinExistence type="predicted"/>
<keyword evidence="1" id="KW-0812">Transmembrane</keyword>
<gene>
    <name evidence="2" type="ORF">B0F88_109132</name>
</gene>
<comment type="caution">
    <text evidence="2">The sequence shown here is derived from an EMBL/GenBank/DDBJ whole genome shotgun (WGS) entry which is preliminary data.</text>
</comment>
<dbReference type="Proteomes" id="UP000238071">
    <property type="component" value="Unassembled WGS sequence"/>
</dbReference>
<name>A0A2S6GXZ0_9GAMM</name>
<feature type="transmembrane region" description="Helical" evidence="1">
    <location>
        <begin position="9"/>
        <end position="28"/>
    </location>
</feature>
<keyword evidence="1" id="KW-0472">Membrane</keyword>
<protein>
    <submittedName>
        <fullName evidence="2">Uncharacterized protein</fullName>
    </submittedName>
</protein>
<organism evidence="2 3">
    <name type="scientific">Methylobacter tundripaludum</name>
    <dbReference type="NCBI Taxonomy" id="173365"/>
    <lineage>
        <taxon>Bacteria</taxon>
        <taxon>Pseudomonadati</taxon>
        <taxon>Pseudomonadota</taxon>
        <taxon>Gammaproteobacteria</taxon>
        <taxon>Methylococcales</taxon>
        <taxon>Methylococcaceae</taxon>
        <taxon>Methylobacter</taxon>
    </lineage>
</organism>
<keyword evidence="3" id="KW-1185">Reference proteome</keyword>
<evidence type="ECO:0000313" key="2">
    <source>
        <dbReference type="EMBL" id="PPK70031.1"/>
    </source>
</evidence>
<evidence type="ECO:0000256" key="1">
    <source>
        <dbReference type="SAM" id="Phobius"/>
    </source>
</evidence>
<dbReference type="AlphaFoldDB" id="A0A2S6GXZ0"/>
<keyword evidence="1" id="KW-1133">Transmembrane helix</keyword>
<reference evidence="2 3" key="1">
    <citation type="submission" date="2018-02" db="EMBL/GenBank/DDBJ databases">
        <title>Subsurface microbial communities from deep shales in Ohio and West Virginia, USA.</title>
        <authorList>
            <person name="Wrighton K."/>
        </authorList>
    </citation>
    <scope>NUCLEOTIDE SEQUENCE [LARGE SCALE GENOMIC DNA]</scope>
    <source>
        <strain evidence="2 3">OWC-G53F</strain>
    </source>
</reference>
<dbReference type="EMBL" id="PTIY01000009">
    <property type="protein sequence ID" value="PPK70031.1"/>
    <property type="molecule type" value="Genomic_DNA"/>
</dbReference>
<accession>A0A2S6GXZ0</accession>